<accession>A0ACB7WYW3</accession>
<gene>
    <name evidence="1" type="ORF">Vadar_008205</name>
</gene>
<evidence type="ECO:0000313" key="1">
    <source>
        <dbReference type="EMBL" id="KAH7833627.1"/>
    </source>
</evidence>
<dbReference type="Proteomes" id="UP000828048">
    <property type="component" value="Chromosome 2"/>
</dbReference>
<proteinExistence type="predicted"/>
<organism evidence="1 2">
    <name type="scientific">Vaccinium darrowii</name>
    <dbReference type="NCBI Taxonomy" id="229202"/>
    <lineage>
        <taxon>Eukaryota</taxon>
        <taxon>Viridiplantae</taxon>
        <taxon>Streptophyta</taxon>
        <taxon>Embryophyta</taxon>
        <taxon>Tracheophyta</taxon>
        <taxon>Spermatophyta</taxon>
        <taxon>Magnoliopsida</taxon>
        <taxon>eudicotyledons</taxon>
        <taxon>Gunneridae</taxon>
        <taxon>Pentapetalae</taxon>
        <taxon>asterids</taxon>
        <taxon>Ericales</taxon>
        <taxon>Ericaceae</taxon>
        <taxon>Vaccinioideae</taxon>
        <taxon>Vaccinieae</taxon>
        <taxon>Vaccinium</taxon>
    </lineage>
</organism>
<keyword evidence="2" id="KW-1185">Reference proteome</keyword>
<protein>
    <submittedName>
        <fullName evidence="1">Uncharacterized protein</fullName>
    </submittedName>
</protein>
<dbReference type="EMBL" id="CM037152">
    <property type="protein sequence ID" value="KAH7833627.1"/>
    <property type="molecule type" value="Genomic_DNA"/>
</dbReference>
<comment type="caution">
    <text evidence="1">The sequence shown here is derived from an EMBL/GenBank/DDBJ whole genome shotgun (WGS) entry which is preliminary data.</text>
</comment>
<name>A0ACB7WYW3_9ERIC</name>
<reference evidence="1 2" key="1">
    <citation type="journal article" date="2021" name="Hortic Res">
        <title>High-quality reference genome and annotation aids understanding of berry development for evergreen blueberry (Vaccinium darrowii).</title>
        <authorList>
            <person name="Yu J."/>
            <person name="Hulse-Kemp A.M."/>
            <person name="Babiker E."/>
            <person name="Staton M."/>
        </authorList>
    </citation>
    <scope>NUCLEOTIDE SEQUENCE [LARGE SCALE GENOMIC DNA]</scope>
    <source>
        <strain evidence="2">cv. NJ 8807/NJ 8810</strain>
        <tissue evidence="1">Young leaf</tissue>
    </source>
</reference>
<evidence type="ECO:0000313" key="2">
    <source>
        <dbReference type="Proteomes" id="UP000828048"/>
    </source>
</evidence>
<sequence>MMLFYQWKFVVSSQRVASQNDLNIGAYHQAMYMELEEIDEERIKALNQILLQKSRVARSYNKKVAVRSFDIGDLVWKVILPIKERKQGLGKWAPNWEGPFQIHRVLKRGAYHLKDLNGYVHRRKINGRINHKEQAKIMV</sequence>